<organism evidence="4 5">
    <name type="scientific">Exidia glandulosa HHB12029</name>
    <dbReference type="NCBI Taxonomy" id="1314781"/>
    <lineage>
        <taxon>Eukaryota</taxon>
        <taxon>Fungi</taxon>
        <taxon>Dikarya</taxon>
        <taxon>Basidiomycota</taxon>
        <taxon>Agaricomycotina</taxon>
        <taxon>Agaricomycetes</taxon>
        <taxon>Auriculariales</taxon>
        <taxon>Exidiaceae</taxon>
        <taxon>Exidia</taxon>
    </lineage>
</organism>
<proteinExistence type="predicted"/>
<keyword evidence="2" id="KW-0812">Transmembrane</keyword>
<sequence>MHPPWLSILLFATSLSLGVQIPDGLPRSAYPTDTNLLLTRDSQLTSAQSPASIVKRVVLPVVISICASCTFALVAYLILRRRKSLARKTLDRENVVRPYDNSHTSSESATLGPKQSASSKLPPEAKAVSSESSEGNSNQSTTLEAISASGPSERMNSSETGTVESNVASQSEWEAVQRAAEDVGLAPRALLALFSRPQDTPPPYA</sequence>
<evidence type="ECO:0000256" key="2">
    <source>
        <dbReference type="SAM" id="Phobius"/>
    </source>
</evidence>
<reference evidence="4 5" key="1">
    <citation type="journal article" date="2016" name="Mol. Biol. Evol.">
        <title>Comparative Genomics of Early-Diverging Mushroom-Forming Fungi Provides Insights into the Origins of Lignocellulose Decay Capabilities.</title>
        <authorList>
            <person name="Nagy L.G."/>
            <person name="Riley R."/>
            <person name="Tritt A."/>
            <person name="Adam C."/>
            <person name="Daum C."/>
            <person name="Floudas D."/>
            <person name="Sun H."/>
            <person name="Yadav J.S."/>
            <person name="Pangilinan J."/>
            <person name="Larsson K.H."/>
            <person name="Matsuura K."/>
            <person name="Barry K."/>
            <person name="Labutti K."/>
            <person name="Kuo R."/>
            <person name="Ohm R.A."/>
            <person name="Bhattacharya S.S."/>
            <person name="Shirouzu T."/>
            <person name="Yoshinaga Y."/>
            <person name="Martin F.M."/>
            <person name="Grigoriev I.V."/>
            <person name="Hibbett D.S."/>
        </authorList>
    </citation>
    <scope>NUCLEOTIDE SEQUENCE [LARGE SCALE GENOMIC DNA]</scope>
    <source>
        <strain evidence="4 5">HHB12029</strain>
    </source>
</reference>
<dbReference type="EMBL" id="KV425898">
    <property type="protein sequence ID" value="KZW00792.1"/>
    <property type="molecule type" value="Genomic_DNA"/>
</dbReference>
<name>A0A165NIE3_EXIGL</name>
<evidence type="ECO:0008006" key="6">
    <source>
        <dbReference type="Google" id="ProtNLM"/>
    </source>
</evidence>
<feature type="transmembrane region" description="Helical" evidence="2">
    <location>
        <begin position="57"/>
        <end position="79"/>
    </location>
</feature>
<keyword evidence="5" id="KW-1185">Reference proteome</keyword>
<feature type="compositionally biased region" description="Polar residues" evidence="1">
    <location>
        <begin position="101"/>
        <end position="119"/>
    </location>
</feature>
<evidence type="ECO:0000313" key="5">
    <source>
        <dbReference type="Proteomes" id="UP000077266"/>
    </source>
</evidence>
<evidence type="ECO:0000256" key="3">
    <source>
        <dbReference type="SAM" id="SignalP"/>
    </source>
</evidence>
<gene>
    <name evidence="4" type="ORF">EXIGLDRAFT_720410</name>
</gene>
<dbReference type="InParanoid" id="A0A165NIE3"/>
<dbReference type="AlphaFoldDB" id="A0A165NIE3"/>
<protein>
    <recommendedName>
        <fullName evidence="6">Transmembrane protein</fullName>
    </recommendedName>
</protein>
<feature type="signal peptide" evidence="3">
    <location>
        <begin position="1"/>
        <end position="18"/>
    </location>
</feature>
<feature type="chain" id="PRO_5007863145" description="Transmembrane protein" evidence="3">
    <location>
        <begin position="19"/>
        <end position="205"/>
    </location>
</feature>
<evidence type="ECO:0000256" key="1">
    <source>
        <dbReference type="SAM" id="MobiDB-lite"/>
    </source>
</evidence>
<accession>A0A165NIE3</accession>
<evidence type="ECO:0000313" key="4">
    <source>
        <dbReference type="EMBL" id="KZW00792.1"/>
    </source>
</evidence>
<feature type="compositionally biased region" description="Low complexity" evidence="1">
    <location>
        <begin position="129"/>
        <end position="140"/>
    </location>
</feature>
<dbReference type="Proteomes" id="UP000077266">
    <property type="component" value="Unassembled WGS sequence"/>
</dbReference>
<feature type="compositionally biased region" description="Polar residues" evidence="1">
    <location>
        <begin position="154"/>
        <end position="171"/>
    </location>
</feature>
<keyword evidence="3" id="KW-0732">Signal</keyword>
<keyword evidence="2" id="KW-1133">Transmembrane helix</keyword>
<feature type="region of interest" description="Disordered" evidence="1">
    <location>
        <begin position="96"/>
        <end position="171"/>
    </location>
</feature>
<keyword evidence="2" id="KW-0472">Membrane</keyword>